<dbReference type="PANTHER" id="PTHR42743:SF13">
    <property type="entry name" value="P-LOOP CONTAINING NUCLEOSIDE TRIPHOSPHATE HYDROLASE PROTEIN"/>
    <property type="match status" value="1"/>
</dbReference>
<dbReference type="PANTHER" id="PTHR42743">
    <property type="entry name" value="AMINO-ACID AMINOTRANSFERASE"/>
    <property type="match status" value="1"/>
</dbReference>
<dbReference type="InterPro" id="IPR050571">
    <property type="entry name" value="Class-IV_PLP-Dep_Aminotrnsfr"/>
</dbReference>
<dbReference type="EMBL" id="JAKUML010000008">
    <property type="protein sequence ID" value="MCJ8146532.1"/>
    <property type="molecule type" value="Genomic_DNA"/>
</dbReference>
<keyword evidence="4" id="KW-0663">Pyridoxal phosphate</keyword>
<dbReference type="Gene3D" id="3.20.10.10">
    <property type="entry name" value="D-amino Acid Aminotransferase, subunit A, domain 2"/>
    <property type="match status" value="1"/>
</dbReference>
<evidence type="ECO:0000256" key="5">
    <source>
        <dbReference type="ARBA" id="ARBA00022909"/>
    </source>
</evidence>
<dbReference type="InterPro" id="IPR001544">
    <property type="entry name" value="Aminotrans_IV"/>
</dbReference>
<evidence type="ECO:0000256" key="2">
    <source>
        <dbReference type="ARBA" id="ARBA00009320"/>
    </source>
</evidence>
<dbReference type="GO" id="GO:0008153">
    <property type="term" value="P:4-aminobenzoate biosynthetic process"/>
    <property type="evidence" value="ECO:0007669"/>
    <property type="project" value="UniProtKB-UniRule"/>
</dbReference>
<dbReference type="Pfam" id="PF01063">
    <property type="entry name" value="Aminotran_4"/>
    <property type="match status" value="1"/>
</dbReference>
<evidence type="ECO:0000313" key="12">
    <source>
        <dbReference type="Proteomes" id="UP001139701"/>
    </source>
</evidence>
<comment type="similarity">
    <text evidence="2">Belongs to the class-IV pyridoxal-phosphate-dependent aminotransferase family.</text>
</comment>
<dbReference type="AlphaFoldDB" id="A0A9X1WYT8"/>
<dbReference type="GO" id="GO:0030170">
    <property type="term" value="F:pyridoxal phosphate binding"/>
    <property type="evidence" value="ECO:0007669"/>
    <property type="project" value="InterPro"/>
</dbReference>
<comment type="catalytic activity">
    <reaction evidence="9">
        <text>4-amino-4-deoxychorismate = 4-aminobenzoate + pyruvate + H(+)</text>
        <dbReference type="Rhea" id="RHEA:16201"/>
        <dbReference type="ChEBI" id="CHEBI:15361"/>
        <dbReference type="ChEBI" id="CHEBI:15378"/>
        <dbReference type="ChEBI" id="CHEBI:17836"/>
        <dbReference type="ChEBI" id="CHEBI:58406"/>
        <dbReference type="EC" id="4.1.3.38"/>
    </reaction>
</comment>
<keyword evidence="6 11" id="KW-0456">Lyase</keyword>
<dbReference type="InterPro" id="IPR043132">
    <property type="entry name" value="BCAT-like_C"/>
</dbReference>
<dbReference type="NCBIfam" id="TIGR03461">
    <property type="entry name" value="pabC_Proteo"/>
    <property type="match status" value="1"/>
</dbReference>
<dbReference type="SUPFAM" id="SSF56752">
    <property type="entry name" value="D-aminoacid aminotransferase-like PLP-dependent enzymes"/>
    <property type="match status" value="1"/>
</dbReference>
<reference evidence="11" key="1">
    <citation type="submission" date="2022-02" db="EMBL/GenBank/DDBJ databases">
        <title>Acinetobacter A3.8 sp. nov., isolated from Sediment (Zhairuo Island).</title>
        <authorList>
            <person name="Zheng K."/>
        </authorList>
    </citation>
    <scope>NUCLEOTIDE SEQUENCE</scope>
    <source>
        <strain evidence="11">A3.8</strain>
    </source>
</reference>
<comment type="cofactor">
    <cofactor evidence="1">
        <name>pyridoxal 5'-phosphate</name>
        <dbReference type="ChEBI" id="CHEBI:597326"/>
    </cofactor>
</comment>
<gene>
    <name evidence="11" type="primary">pabC</name>
    <name evidence="11" type="ORF">MKI79_06400</name>
</gene>
<accession>A0A9X1WYT8</accession>
<evidence type="ECO:0000256" key="4">
    <source>
        <dbReference type="ARBA" id="ARBA00022898"/>
    </source>
</evidence>
<evidence type="ECO:0000256" key="10">
    <source>
        <dbReference type="NCBIfam" id="TIGR03461"/>
    </source>
</evidence>
<evidence type="ECO:0000256" key="8">
    <source>
        <dbReference type="ARBA" id="ARBA00035676"/>
    </source>
</evidence>
<comment type="subunit">
    <text evidence="3">Homodimer.</text>
</comment>
<dbReference type="InterPro" id="IPR043131">
    <property type="entry name" value="BCAT-like_N"/>
</dbReference>
<evidence type="ECO:0000313" key="11">
    <source>
        <dbReference type="EMBL" id="MCJ8146532.1"/>
    </source>
</evidence>
<dbReference type="RefSeq" id="WP_241571215.1">
    <property type="nucleotide sequence ID" value="NZ_JAKUML010000008.1"/>
</dbReference>
<dbReference type="GO" id="GO:0046656">
    <property type="term" value="P:folic acid biosynthetic process"/>
    <property type="evidence" value="ECO:0007669"/>
    <property type="project" value="UniProtKB-KW"/>
</dbReference>
<dbReference type="Proteomes" id="UP001139701">
    <property type="component" value="Unassembled WGS sequence"/>
</dbReference>
<dbReference type="EC" id="4.1.3.38" evidence="8 10"/>
<proteinExistence type="inferred from homology"/>
<dbReference type="InterPro" id="IPR017824">
    <property type="entry name" value="Aminodeoxychorismate_lyase_IV"/>
</dbReference>
<evidence type="ECO:0000256" key="3">
    <source>
        <dbReference type="ARBA" id="ARBA00011738"/>
    </source>
</evidence>
<name>A0A9X1WYT8_9GAMM</name>
<dbReference type="InterPro" id="IPR036038">
    <property type="entry name" value="Aminotransferase-like"/>
</dbReference>
<keyword evidence="5" id="KW-0289">Folate biosynthesis</keyword>
<evidence type="ECO:0000256" key="1">
    <source>
        <dbReference type="ARBA" id="ARBA00001933"/>
    </source>
</evidence>
<dbReference type="GO" id="GO:0008696">
    <property type="term" value="F:4-amino-4-deoxychorismate lyase activity"/>
    <property type="evidence" value="ECO:0007669"/>
    <property type="project" value="UniProtKB-UniRule"/>
</dbReference>
<dbReference type="Gene3D" id="3.30.470.10">
    <property type="match status" value="1"/>
</dbReference>
<keyword evidence="12" id="KW-1185">Reference proteome</keyword>
<comment type="pathway">
    <text evidence="7">Cofactor biosynthesis; tetrahydrofolate biosynthesis; 4-aminobenzoate from chorismate: step 2/2.</text>
</comment>
<protein>
    <recommendedName>
        <fullName evidence="8 10">Aminodeoxychorismate lyase</fullName>
        <ecNumber evidence="8 10">4.1.3.38</ecNumber>
    </recommendedName>
</protein>
<evidence type="ECO:0000256" key="6">
    <source>
        <dbReference type="ARBA" id="ARBA00023239"/>
    </source>
</evidence>
<sequence length="286" mass="32835">MLIQKNAKMISDHEHQHLISIEDRGFLYGDGCFSTAHYGRGEIQLWQRHLARFEKAIPALCLNCDMDRINTDKENFLNQISAQYGENAHGTIKILISRGQGQRGYLPPDQDADLYFYFYPQTAFTTEIPTLEKVGLMDQALSTPMQQLRGIKSLNRLEQVILKHHADQQDWQEALCFDQHDDLVEGISSNCFVYINGQWHTPDLALAGIDGVMRQEILSRMQHFQIAHQIRKIKRSELASVQAIFFCNSLHSMQIVQTLIDDNGEQQLNRAVCESLFQQLQLSDLS</sequence>
<evidence type="ECO:0000256" key="7">
    <source>
        <dbReference type="ARBA" id="ARBA00035633"/>
    </source>
</evidence>
<organism evidence="11 12">
    <name type="scientific">Acinetobacter sedimenti</name>
    <dbReference type="NCBI Taxonomy" id="2919922"/>
    <lineage>
        <taxon>Bacteria</taxon>
        <taxon>Pseudomonadati</taxon>
        <taxon>Pseudomonadota</taxon>
        <taxon>Gammaproteobacteria</taxon>
        <taxon>Moraxellales</taxon>
        <taxon>Moraxellaceae</taxon>
        <taxon>Acinetobacter</taxon>
    </lineage>
</organism>
<comment type="caution">
    <text evidence="11">The sequence shown here is derived from an EMBL/GenBank/DDBJ whole genome shotgun (WGS) entry which is preliminary data.</text>
</comment>
<evidence type="ECO:0000256" key="9">
    <source>
        <dbReference type="ARBA" id="ARBA00049529"/>
    </source>
</evidence>